<evidence type="ECO:0000259" key="8">
    <source>
        <dbReference type="PROSITE" id="PS50850"/>
    </source>
</evidence>
<feature type="domain" description="Major facilitator superfamily (MFS) profile" evidence="8">
    <location>
        <begin position="25"/>
        <end position="475"/>
    </location>
</feature>
<feature type="transmembrane region" description="Helical" evidence="7">
    <location>
        <begin position="209"/>
        <end position="228"/>
    </location>
</feature>
<gene>
    <name evidence="9" type="ORF">FC770_01470</name>
</gene>
<organism evidence="9 10">
    <name type="scientific">Nocardioides jishulii</name>
    <dbReference type="NCBI Taxonomy" id="2575440"/>
    <lineage>
        <taxon>Bacteria</taxon>
        <taxon>Bacillati</taxon>
        <taxon>Actinomycetota</taxon>
        <taxon>Actinomycetes</taxon>
        <taxon>Propionibacteriales</taxon>
        <taxon>Nocardioidaceae</taxon>
        <taxon>Nocardioides</taxon>
    </lineage>
</organism>
<evidence type="ECO:0000256" key="7">
    <source>
        <dbReference type="SAM" id="Phobius"/>
    </source>
</evidence>
<keyword evidence="5 7" id="KW-0472">Membrane</keyword>
<accession>A0A4U2YR48</accession>
<sequence length="495" mass="51035">MNHPSPTESVASGVTPVTGSRATAVIVTLCFGSLAGALMQSLVIPIQSELPDLLNTSAANASWAITATLLAAGVSMPVTGRLADMYGKKRVMVASAAILVVASLLCAVATGLIPFLVGRALQGVAMGYIPVAISAVRELAPKEKQGTAVATVSATLGVGGALGLPLAAWIAQTFDWHALFYVSTGLAVVVLVLTALVVPTVNDTHPARIDFVGVVLMAIGLVSLLVGISKGSTWGWTDTTTWSCIVGGLLVLLVFGVFELRHHDPLVDLRTTARRPVLFTNLAAVLIGFGMMASSIVVPQLLQMDERTGYGLGQTILEAGLWMFPGGLMMLVFAPLSARLMTTIGARLTLSIGAVVIAVGYTFGAFMMDEPWKLMVSVLISSAGVGIGYASFPTLILDNVPVEEAGSSVGVNSLMRSMGTTIAGAAMAAVLTSRTMDMGGFAIPSESAFQTCFFIGAGAALAGALVALLIPRQQRPTSSSTTVGSPTRESEVVPA</sequence>
<feature type="transmembrane region" description="Helical" evidence="7">
    <location>
        <begin position="58"/>
        <end position="79"/>
    </location>
</feature>
<feature type="region of interest" description="Disordered" evidence="6">
    <location>
        <begin position="476"/>
        <end position="495"/>
    </location>
</feature>
<dbReference type="PANTHER" id="PTHR42718">
    <property type="entry name" value="MAJOR FACILITATOR SUPERFAMILY MULTIDRUG TRANSPORTER MFSC"/>
    <property type="match status" value="1"/>
</dbReference>
<dbReference type="Proteomes" id="UP000307808">
    <property type="component" value="Unassembled WGS sequence"/>
</dbReference>
<feature type="transmembrane region" description="Helical" evidence="7">
    <location>
        <begin position="418"/>
        <end position="436"/>
    </location>
</feature>
<dbReference type="Pfam" id="PF07690">
    <property type="entry name" value="MFS_1"/>
    <property type="match status" value="1"/>
</dbReference>
<proteinExistence type="predicted"/>
<feature type="transmembrane region" description="Helical" evidence="7">
    <location>
        <begin position="24"/>
        <end position="46"/>
    </location>
</feature>
<evidence type="ECO:0000313" key="10">
    <source>
        <dbReference type="Proteomes" id="UP000307808"/>
    </source>
</evidence>
<dbReference type="EMBL" id="SZPY01000001">
    <property type="protein sequence ID" value="TKI63879.1"/>
    <property type="molecule type" value="Genomic_DNA"/>
</dbReference>
<feature type="transmembrane region" description="Helical" evidence="7">
    <location>
        <begin position="374"/>
        <end position="397"/>
    </location>
</feature>
<feature type="transmembrane region" description="Helical" evidence="7">
    <location>
        <begin position="448"/>
        <end position="470"/>
    </location>
</feature>
<dbReference type="SUPFAM" id="SSF103473">
    <property type="entry name" value="MFS general substrate transporter"/>
    <property type="match status" value="1"/>
</dbReference>
<protein>
    <submittedName>
        <fullName evidence="9">MFS transporter</fullName>
    </submittedName>
</protein>
<dbReference type="GO" id="GO:0005886">
    <property type="term" value="C:plasma membrane"/>
    <property type="evidence" value="ECO:0007669"/>
    <property type="project" value="UniProtKB-SubCell"/>
</dbReference>
<keyword evidence="10" id="KW-1185">Reference proteome</keyword>
<dbReference type="CDD" id="cd17504">
    <property type="entry name" value="MFS_MMR_MDR_like"/>
    <property type="match status" value="1"/>
</dbReference>
<dbReference type="PROSITE" id="PS50850">
    <property type="entry name" value="MFS"/>
    <property type="match status" value="1"/>
</dbReference>
<evidence type="ECO:0000256" key="4">
    <source>
        <dbReference type="ARBA" id="ARBA00022989"/>
    </source>
</evidence>
<evidence type="ECO:0000313" key="9">
    <source>
        <dbReference type="EMBL" id="TKI63879.1"/>
    </source>
</evidence>
<keyword evidence="2" id="KW-0813">Transport</keyword>
<feature type="transmembrane region" description="Helical" evidence="7">
    <location>
        <begin position="348"/>
        <end position="368"/>
    </location>
</feature>
<evidence type="ECO:0000256" key="1">
    <source>
        <dbReference type="ARBA" id="ARBA00004651"/>
    </source>
</evidence>
<dbReference type="Gene3D" id="1.20.1250.20">
    <property type="entry name" value="MFS general substrate transporter like domains"/>
    <property type="match status" value="2"/>
</dbReference>
<dbReference type="InterPro" id="IPR036259">
    <property type="entry name" value="MFS_trans_sf"/>
</dbReference>
<keyword evidence="4 7" id="KW-1133">Transmembrane helix</keyword>
<dbReference type="RefSeq" id="WP_137064343.1">
    <property type="nucleotide sequence ID" value="NZ_CP040748.1"/>
</dbReference>
<feature type="transmembrane region" description="Helical" evidence="7">
    <location>
        <begin position="240"/>
        <end position="258"/>
    </location>
</feature>
<dbReference type="PANTHER" id="PTHR42718:SF9">
    <property type="entry name" value="MAJOR FACILITATOR SUPERFAMILY MULTIDRUG TRANSPORTER MFSC"/>
    <property type="match status" value="1"/>
</dbReference>
<keyword evidence="3 7" id="KW-0812">Transmembrane</keyword>
<evidence type="ECO:0000256" key="3">
    <source>
        <dbReference type="ARBA" id="ARBA00022692"/>
    </source>
</evidence>
<feature type="transmembrane region" description="Helical" evidence="7">
    <location>
        <begin position="148"/>
        <end position="172"/>
    </location>
</feature>
<feature type="transmembrane region" description="Helical" evidence="7">
    <location>
        <begin position="91"/>
        <end position="113"/>
    </location>
</feature>
<feature type="transmembrane region" description="Helical" evidence="7">
    <location>
        <begin position="278"/>
        <end position="299"/>
    </location>
</feature>
<comment type="subcellular location">
    <subcellularLocation>
        <location evidence="1">Cell membrane</location>
        <topology evidence="1">Multi-pass membrane protein</topology>
    </subcellularLocation>
</comment>
<name>A0A4U2YR48_9ACTN</name>
<comment type="caution">
    <text evidence="9">The sequence shown here is derived from an EMBL/GenBank/DDBJ whole genome shotgun (WGS) entry which is preliminary data.</text>
</comment>
<reference evidence="9 10" key="1">
    <citation type="submission" date="2019-04" db="EMBL/GenBank/DDBJ databases">
        <authorList>
            <person name="Dong K."/>
        </authorList>
    </citation>
    <scope>NUCLEOTIDE SEQUENCE [LARGE SCALE GENOMIC DNA]</scope>
    <source>
        <strain evidence="10">dk3543</strain>
    </source>
</reference>
<feature type="transmembrane region" description="Helical" evidence="7">
    <location>
        <begin position="119"/>
        <end position="136"/>
    </location>
</feature>
<feature type="compositionally biased region" description="Low complexity" evidence="6">
    <location>
        <begin position="476"/>
        <end position="487"/>
    </location>
</feature>
<evidence type="ECO:0000256" key="6">
    <source>
        <dbReference type="SAM" id="MobiDB-lite"/>
    </source>
</evidence>
<evidence type="ECO:0000256" key="2">
    <source>
        <dbReference type="ARBA" id="ARBA00022448"/>
    </source>
</evidence>
<dbReference type="GO" id="GO:0022857">
    <property type="term" value="F:transmembrane transporter activity"/>
    <property type="evidence" value="ECO:0007669"/>
    <property type="project" value="InterPro"/>
</dbReference>
<feature type="transmembrane region" description="Helical" evidence="7">
    <location>
        <begin position="178"/>
        <end position="197"/>
    </location>
</feature>
<dbReference type="OrthoDB" id="4484751at2"/>
<evidence type="ECO:0000256" key="5">
    <source>
        <dbReference type="ARBA" id="ARBA00023136"/>
    </source>
</evidence>
<dbReference type="InterPro" id="IPR011701">
    <property type="entry name" value="MFS"/>
</dbReference>
<dbReference type="InterPro" id="IPR020846">
    <property type="entry name" value="MFS_dom"/>
</dbReference>
<feature type="transmembrane region" description="Helical" evidence="7">
    <location>
        <begin position="319"/>
        <end position="336"/>
    </location>
</feature>
<dbReference type="AlphaFoldDB" id="A0A4U2YR48"/>